<evidence type="ECO:0000256" key="2">
    <source>
        <dbReference type="SAM" id="Phobius"/>
    </source>
</evidence>
<accession>A0A0G4EJ79</accession>
<keyword evidence="2" id="KW-1133">Transmembrane helix</keyword>
<feature type="transmembrane region" description="Helical" evidence="2">
    <location>
        <begin position="20"/>
        <end position="37"/>
    </location>
</feature>
<protein>
    <submittedName>
        <fullName evidence="3">Uncharacterized protein</fullName>
    </submittedName>
</protein>
<dbReference type="EMBL" id="CDMY01000246">
    <property type="protein sequence ID" value="CEL96763.1"/>
    <property type="molecule type" value="Genomic_DNA"/>
</dbReference>
<proteinExistence type="predicted"/>
<feature type="region of interest" description="Disordered" evidence="1">
    <location>
        <begin position="44"/>
        <end position="81"/>
    </location>
</feature>
<evidence type="ECO:0000256" key="1">
    <source>
        <dbReference type="SAM" id="MobiDB-lite"/>
    </source>
</evidence>
<organism evidence="3 4">
    <name type="scientific">Vitrella brassicaformis (strain CCMP3155)</name>
    <dbReference type="NCBI Taxonomy" id="1169540"/>
    <lineage>
        <taxon>Eukaryota</taxon>
        <taxon>Sar</taxon>
        <taxon>Alveolata</taxon>
        <taxon>Colpodellida</taxon>
        <taxon>Vitrellaceae</taxon>
        <taxon>Vitrella</taxon>
    </lineage>
</organism>
<dbReference type="OrthoDB" id="77656at2759"/>
<name>A0A0G4EJ79_VITBC</name>
<feature type="compositionally biased region" description="Low complexity" evidence="1">
    <location>
        <begin position="62"/>
        <end position="72"/>
    </location>
</feature>
<dbReference type="Proteomes" id="UP000041254">
    <property type="component" value="Unassembled WGS sequence"/>
</dbReference>
<dbReference type="AlphaFoldDB" id="A0A0G4EJ79"/>
<feature type="compositionally biased region" description="Low complexity" evidence="1">
    <location>
        <begin position="44"/>
        <end position="54"/>
    </location>
</feature>
<reference evidence="3 4" key="1">
    <citation type="submission" date="2014-11" db="EMBL/GenBank/DDBJ databases">
        <authorList>
            <person name="Zhu J."/>
            <person name="Qi W."/>
            <person name="Song R."/>
        </authorList>
    </citation>
    <scope>NUCLEOTIDE SEQUENCE [LARGE SCALE GENOMIC DNA]</scope>
</reference>
<keyword evidence="2" id="KW-0472">Membrane</keyword>
<feature type="non-terminal residue" evidence="3">
    <location>
        <position position="152"/>
    </location>
</feature>
<dbReference type="InParanoid" id="A0A0G4EJ79"/>
<evidence type="ECO:0000313" key="4">
    <source>
        <dbReference type="Proteomes" id="UP000041254"/>
    </source>
</evidence>
<gene>
    <name evidence="3" type="ORF">Vbra_20382</name>
</gene>
<evidence type="ECO:0000313" key="3">
    <source>
        <dbReference type="EMBL" id="CEL96763.1"/>
    </source>
</evidence>
<sequence length="152" mass="17010">MSLAADLHRWLQNADKSTLSAIVWTALFLLISVYVLLTRQQHHNNNGRQQQQRRTQQRDHAALSSAAASSSADAHRPQGKPKVSCALNDVLFRRGPDGGLYVVDSSVNPILDLCSLFALYVITQVRNDADERQVRQTLEVMGAYHRGLRPHV</sequence>
<keyword evidence="2" id="KW-0812">Transmembrane</keyword>
<keyword evidence="4" id="KW-1185">Reference proteome</keyword>